<keyword evidence="6" id="KW-0966">Cell projection</keyword>
<protein>
    <recommendedName>
        <fullName evidence="7">Outer dynein arm-docking complex subunit 4</fullName>
    </recommendedName>
    <alternativeName>
        <fullName evidence="8">Tetratricopeptide repeat protein 25</fullName>
    </alternativeName>
</protein>
<feature type="repeat" description="TPR" evidence="9">
    <location>
        <begin position="27"/>
        <end position="60"/>
    </location>
</feature>
<dbReference type="PANTHER" id="PTHR23040">
    <property type="match status" value="1"/>
</dbReference>
<dbReference type="InterPro" id="IPR011990">
    <property type="entry name" value="TPR-like_helical_dom_sf"/>
</dbReference>
<dbReference type="Pfam" id="PF13432">
    <property type="entry name" value="TPR_16"/>
    <property type="match status" value="1"/>
</dbReference>
<feature type="compositionally biased region" description="Polar residues" evidence="10">
    <location>
        <begin position="322"/>
        <end position="337"/>
    </location>
</feature>
<evidence type="ECO:0000256" key="5">
    <source>
        <dbReference type="ARBA" id="ARBA00023212"/>
    </source>
</evidence>
<feature type="region of interest" description="Disordered" evidence="10">
    <location>
        <begin position="1"/>
        <end position="25"/>
    </location>
</feature>
<dbReference type="Pfam" id="PF13424">
    <property type="entry name" value="TPR_12"/>
    <property type="match status" value="1"/>
</dbReference>
<dbReference type="SUPFAM" id="SSF48452">
    <property type="entry name" value="TPR-like"/>
    <property type="match status" value="2"/>
</dbReference>
<evidence type="ECO:0000256" key="4">
    <source>
        <dbReference type="ARBA" id="ARBA00022803"/>
    </source>
</evidence>
<feature type="compositionally biased region" description="Basic and acidic residues" evidence="10">
    <location>
        <begin position="1"/>
        <end position="13"/>
    </location>
</feature>
<evidence type="ECO:0000256" key="8">
    <source>
        <dbReference type="ARBA" id="ARBA00034143"/>
    </source>
</evidence>
<dbReference type="FunFam" id="1.25.40.10:FF:000537">
    <property type="entry name" value="Tetratricopeptide repeat domain 25"/>
    <property type="match status" value="1"/>
</dbReference>
<dbReference type="Pfam" id="PF13181">
    <property type="entry name" value="TPR_8"/>
    <property type="match status" value="1"/>
</dbReference>
<dbReference type="Gene3D" id="1.25.40.10">
    <property type="entry name" value="Tetratricopeptide repeat domain"/>
    <property type="match status" value="2"/>
</dbReference>
<evidence type="ECO:0000256" key="6">
    <source>
        <dbReference type="ARBA" id="ARBA00023273"/>
    </source>
</evidence>
<dbReference type="InterPro" id="IPR019734">
    <property type="entry name" value="TPR_rpt"/>
</dbReference>
<dbReference type="AlphaFoldDB" id="A0A177WII4"/>
<evidence type="ECO:0000256" key="3">
    <source>
        <dbReference type="ARBA" id="ARBA00022737"/>
    </source>
</evidence>
<evidence type="ECO:0000313" key="11">
    <source>
        <dbReference type="EMBL" id="OAJ39927.1"/>
    </source>
</evidence>
<evidence type="ECO:0000313" key="12">
    <source>
        <dbReference type="Proteomes" id="UP000077115"/>
    </source>
</evidence>
<reference evidence="11 12" key="2">
    <citation type="submission" date="2016-05" db="EMBL/GenBank/DDBJ databases">
        <title>Lineage-specific infection strategies underlie the spectrum of fungal disease in amphibians.</title>
        <authorList>
            <person name="Cuomo C.A."/>
            <person name="Farrer R.A."/>
            <person name="James T."/>
            <person name="Longcore J."/>
            <person name="Birren B."/>
        </authorList>
    </citation>
    <scope>NUCLEOTIDE SEQUENCE [LARGE SCALE GENOMIC DNA]</scope>
    <source>
        <strain evidence="11 12">JEL423</strain>
    </source>
</reference>
<sequence>MSHNKSGDTKDADLEINSEDDGPVSSFQSYAAEGDILAKQGDFRKAIGAYSKALVLRATDKNVLVARSKCHLQLGDSQAALTDADSALKEDYDFFKGVFQKAEALYFKGDFEMALVFYHRGNKLRPEFDEFRLGIQKAREAISNSIGNPRNYKFQPPAGARLVITVPTGASTQSQTGGVISTGEWISPKPPAGTGFNNVSVKEPSKSDKTVKQLLGELYEDKEYLERFFNDKDFSNNPNEDVKGLVDNALKYLDTRTEFWRQQKPIYARKNVQSKELSKVINIRNRQLILSRAEDYQRRQMAETEFSQYPKATGGYRPKTAPASTVRNPTESTTNTPALPKPGSFSSHMQPTPQITKMVESSFEQIRQSMAKGEYEMALRKSKNLIARLGEIRRLAGKDRILGDVYNILGSIYMQLGDSSEAINYYRKELVAGKESKTIEIISRALGEIGRIYVKMRLYKDAIAAFEEKLVFSAKDSIERAWLLHDLGRCYLEIKNYAKAVSFGESCLASANSMNDSRWKLNAGVLVAQAQVQLKDFEGAIYCYSSALISARDLLDEAATQAINKALNDLKARHEPSKPIHHDVDTDQDKHLIPCQHVIETHQIQHAVVI</sequence>
<proteinExistence type="predicted"/>
<evidence type="ECO:0000256" key="9">
    <source>
        <dbReference type="PROSITE-ProRule" id="PRU00339"/>
    </source>
</evidence>
<keyword evidence="4 9" id="KW-0802">TPR repeat</keyword>
<dbReference type="PANTHER" id="PTHR23040:SF1">
    <property type="entry name" value="OUTER DYNEIN ARM-DOCKING COMPLEX SUBUNIT 4"/>
    <property type="match status" value="1"/>
</dbReference>
<dbReference type="VEuPathDB" id="FungiDB:BDEG_23723"/>
<dbReference type="PROSITE" id="PS50005">
    <property type="entry name" value="TPR"/>
    <property type="match status" value="3"/>
</dbReference>
<dbReference type="STRING" id="403673.A0A177WII4"/>
<name>A0A177WII4_BATDL</name>
<evidence type="ECO:0000256" key="2">
    <source>
        <dbReference type="ARBA" id="ARBA00022490"/>
    </source>
</evidence>
<dbReference type="eggNOG" id="KOG1124">
    <property type="taxonomic scope" value="Eukaryota"/>
</dbReference>
<organism evidence="11 12">
    <name type="scientific">Batrachochytrium dendrobatidis (strain JEL423)</name>
    <dbReference type="NCBI Taxonomy" id="403673"/>
    <lineage>
        <taxon>Eukaryota</taxon>
        <taxon>Fungi</taxon>
        <taxon>Fungi incertae sedis</taxon>
        <taxon>Chytridiomycota</taxon>
        <taxon>Chytridiomycota incertae sedis</taxon>
        <taxon>Chytridiomycetes</taxon>
        <taxon>Rhizophydiales</taxon>
        <taxon>Rhizophydiales incertae sedis</taxon>
        <taxon>Batrachochytrium</taxon>
    </lineage>
</organism>
<dbReference type="GO" id="GO:0005930">
    <property type="term" value="C:axoneme"/>
    <property type="evidence" value="ECO:0007669"/>
    <property type="project" value="UniProtKB-SubCell"/>
</dbReference>
<dbReference type="EMBL" id="DS022303">
    <property type="protein sequence ID" value="OAJ39927.1"/>
    <property type="molecule type" value="Genomic_DNA"/>
</dbReference>
<dbReference type="OrthoDB" id="2335338at2759"/>
<feature type="repeat" description="TPR" evidence="9">
    <location>
        <begin position="403"/>
        <end position="436"/>
    </location>
</feature>
<feature type="region of interest" description="Disordered" evidence="10">
    <location>
        <begin position="310"/>
        <end position="351"/>
    </location>
</feature>
<dbReference type="SMART" id="SM00028">
    <property type="entry name" value="TPR"/>
    <property type="match status" value="7"/>
</dbReference>
<keyword evidence="3" id="KW-0677">Repeat</keyword>
<reference evidence="11 12" key="1">
    <citation type="submission" date="2006-10" db="EMBL/GenBank/DDBJ databases">
        <title>The Genome Sequence of Batrachochytrium dendrobatidis JEL423.</title>
        <authorList>
            <consortium name="The Broad Institute Genome Sequencing Platform"/>
            <person name="Birren B."/>
            <person name="Lander E."/>
            <person name="Galagan J."/>
            <person name="Cuomo C."/>
            <person name="Devon K."/>
            <person name="Jaffe D."/>
            <person name="Butler J."/>
            <person name="Alvarez P."/>
            <person name="Gnerre S."/>
            <person name="Grabherr M."/>
            <person name="Kleber M."/>
            <person name="Mauceli E."/>
            <person name="Brockman W."/>
            <person name="Young S."/>
            <person name="LaButti K."/>
            <person name="Sykes S."/>
            <person name="DeCaprio D."/>
            <person name="Crawford M."/>
            <person name="Koehrsen M."/>
            <person name="Engels R."/>
            <person name="Montgomery P."/>
            <person name="Pearson M."/>
            <person name="Howarth C."/>
            <person name="Larson L."/>
            <person name="White J."/>
            <person name="O'Leary S."/>
            <person name="Kodira C."/>
            <person name="Zeng Q."/>
            <person name="Yandava C."/>
            <person name="Alvarado L."/>
            <person name="Longcore J."/>
            <person name="James T."/>
        </authorList>
    </citation>
    <scope>NUCLEOTIDE SEQUENCE [LARGE SCALE GENOMIC DNA]</scope>
    <source>
        <strain evidence="11 12">JEL423</strain>
    </source>
</reference>
<gene>
    <name evidence="11" type="ORF">BDEG_23723</name>
</gene>
<evidence type="ECO:0000256" key="7">
    <source>
        <dbReference type="ARBA" id="ARBA00034139"/>
    </source>
</evidence>
<accession>A0A177WII4</accession>
<keyword evidence="2" id="KW-0963">Cytoplasm</keyword>
<evidence type="ECO:0000256" key="1">
    <source>
        <dbReference type="ARBA" id="ARBA00004430"/>
    </source>
</evidence>
<feature type="repeat" description="TPR" evidence="9">
    <location>
        <begin position="443"/>
        <end position="476"/>
    </location>
</feature>
<comment type="subcellular location">
    <subcellularLocation>
        <location evidence="1">Cytoplasm</location>
        <location evidence="1">Cytoskeleton</location>
        <location evidence="1">Cilium axoneme</location>
    </subcellularLocation>
</comment>
<keyword evidence="5" id="KW-0206">Cytoskeleton</keyword>
<dbReference type="Proteomes" id="UP000077115">
    <property type="component" value="Unassembled WGS sequence"/>
</dbReference>
<dbReference type="InterPro" id="IPR040111">
    <property type="entry name" value="ODAD4"/>
</dbReference>
<evidence type="ECO:0000256" key="10">
    <source>
        <dbReference type="SAM" id="MobiDB-lite"/>
    </source>
</evidence>